<evidence type="ECO:0000256" key="1">
    <source>
        <dbReference type="ARBA" id="ARBA00004651"/>
    </source>
</evidence>
<evidence type="ECO:0000313" key="8">
    <source>
        <dbReference type="EMBL" id="AHF26293.1"/>
    </source>
</evidence>
<dbReference type="PANTHER" id="PTHR30287:SF1">
    <property type="entry name" value="INNER MEMBRANE PROTEIN"/>
    <property type="match status" value="1"/>
</dbReference>
<dbReference type="AlphaFoldDB" id="W0FN08"/>
<reference evidence="8" key="1">
    <citation type="journal article" date="2013" name="PLoS ONE">
        <title>Metagenomic insights into the carbohydrate-active enzymes carried by the microorganisms adhering to solid digesta in the rumen of cows.</title>
        <authorList>
            <person name="Wang L."/>
            <person name="Hatem A."/>
            <person name="Catalyurek U.V."/>
            <person name="Morrison M."/>
            <person name="Yu Z."/>
        </authorList>
    </citation>
    <scope>NUCLEOTIDE SEQUENCE</scope>
</reference>
<feature type="domain" description="ABC3 transporter permease C-terminal" evidence="7">
    <location>
        <begin position="13"/>
        <end position="129"/>
    </location>
</feature>
<keyword evidence="8" id="KW-0449">Lipoprotein</keyword>
<dbReference type="InterPro" id="IPR003838">
    <property type="entry name" value="ABC3_permease_C"/>
</dbReference>
<dbReference type="EMBL" id="KC246874">
    <property type="protein sequence ID" value="AHF26293.1"/>
    <property type="molecule type" value="Genomic_DNA"/>
</dbReference>
<keyword evidence="2" id="KW-1003">Cell membrane</keyword>
<sequence length="139" mass="15260">MTILDATSTAFSILSGAALGLAFVICYNMGLMNFTERVRDYATLKVLGYHQREIRSLMLRESSLTALIGVAAGIPPGIVLVGVILRTCEFENMVFESHVSLRSVLLASAITFAYTLLIERFLARKVRGIDMVEALKSVE</sequence>
<keyword evidence="3 6" id="KW-0812">Transmembrane</keyword>
<proteinExistence type="predicted"/>
<feature type="transmembrane region" description="Helical" evidence="6">
    <location>
        <begin position="64"/>
        <end position="87"/>
    </location>
</feature>
<evidence type="ECO:0000256" key="3">
    <source>
        <dbReference type="ARBA" id="ARBA00022692"/>
    </source>
</evidence>
<dbReference type="GO" id="GO:0005886">
    <property type="term" value="C:plasma membrane"/>
    <property type="evidence" value="ECO:0007669"/>
    <property type="project" value="UniProtKB-SubCell"/>
</dbReference>
<comment type="subcellular location">
    <subcellularLocation>
        <location evidence="1">Cell membrane</location>
        <topology evidence="1">Multi-pass membrane protein</topology>
    </subcellularLocation>
</comment>
<name>W0FN08_9BACT</name>
<dbReference type="InterPro" id="IPR038766">
    <property type="entry name" value="Membrane_comp_ABC_pdt"/>
</dbReference>
<protein>
    <submittedName>
        <fullName evidence="8">ABC-type transport system, involved in lipoprotein release, permease component</fullName>
    </submittedName>
</protein>
<dbReference type="PANTHER" id="PTHR30287">
    <property type="entry name" value="MEMBRANE COMPONENT OF PREDICTED ABC SUPERFAMILY METABOLITE UPTAKE TRANSPORTER"/>
    <property type="match status" value="1"/>
</dbReference>
<evidence type="ECO:0000259" key="7">
    <source>
        <dbReference type="Pfam" id="PF02687"/>
    </source>
</evidence>
<evidence type="ECO:0000256" key="5">
    <source>
        <dbReference type="ARBA" id="ARBA00023136"/>
    </source>
</evidence>
<keyword evidence="5 6" id="KW-0472">Membrane</keyword>
<evidence type="ECO:0000256" key="2">
    <source>
        <dbReference type="ARBA" id="ARBA00022475"/>
    </source>
</evidence>
<evidence type="ECO:0000256" key="6">
    <source>
        <dbReference type="SAM" id="Phobius"/>
    </source>
</evidence>
<accession>W0FN08</accession>
<evidence type="ECO:0000256" key="4">
    <source>
        <dbReference type="ARBA" id="ARBA00022989"/>
    </source>
</evidence>
<feature type="transmembrane region" description="Helical" evidence="6">
    <location>
        <begin position="99"/>
        <end position="117"/>
    </location>
</feature>
<organism evidence="8">
    <name type="scientific">uncultured bacterium Contig1777_n_1791_cl</name>
    <dbReference type="NCBI Taxonomy" id="1393515"/>
    <lineage>
        <taxon>Bacteria</taxon>
        <taxon>environmental samples</taxon>
    </lineage>
</organism>
<feature type="transmembrane region" description="Helical" evidence="6">
    <location>
        <begin position="6"/>
        <end position="27"/>
    </location>
</feature>
<dbReference type="Pfam" id="PF02687">
    <property type="entry name" value="FtsX"/>
    <property type="match status" value="1"/>
</dbReference>
<keyword evidence="4 6" id="KW-1133">Transmembrane helix</keyword>